<evidence type="ECO:0000313" key="4">
    <source>
        <dbReference type="EMBL" id="OLR93616.1"/>
    </source>
</evidence>
<organism evidence="4 5">
    <name type="scientific">Actinokineospora bangkokensis</name>
    <dbReference type="NCBI Taxonomy" id="1193682"/>
    <lineage>
        <taxon>Bacteria</taxon>
        <taxon>Bacillati</taxon>
        <taxon>Actinomycetota</taxon>
        <taxon>Actinomycetes</taxon>
        <taxon>Pseudonocardiales</taxon>
        <taxon>Pseudonocardiaceae</taxon>
        <taxon>Actinokineospora</taxon>
    </lineage>
</organism>
<name>A0A1Q9LNI7_9PSEU</name>
<dbReference type="SMART" id="SM00065">
    <property type="entry name" value="GAF"/>
    <property type="match status" value="1"/>
</dbReference>
<gene>
    <name evidence="4" type="ORF">BJP25_15165</name>
</gene>
<dbReference type="Gene3D" id="3.60.40.10">
    <property type="entry name" value="PPM-type phosphatase domain"/>
    <property type="match status" value="1"/>
</dbReference>
<keyword evidence="1" id="KW-0378">Hydrolase</keyword>
<protein>
    <submittedName>
        <fullName evidence="4">Diguanylate phosphodiesterase</fullName>
    </submittedName>
</protein>
<dbReference type="InterPro" id="IPR003018">
    <property type="entry name" value="GAF"/>
</dbReference>
<dbReference type="STRING" id="1193682.BJP25_15165"/>
<dbReference type="InterPro" id="IPR001932">
    <property type="entry name" value="PPM-type_phosphatase-like_dom"/>
</dbReference>
<dbReference type="Pfam" id="PF07228">
    <property type="entry name" value="SpoIIE"/>
    <property type="match status" value="1"/>
</dbReference>
<dbReference type="PANTHER" id="PTHR43156">
    <property type="entry name" value="STAGE II SPORULATION PROTEIN E-RELATED"/>
    <property type="match status" value="1"/>
</dbReference>
<dbReference type="AlphaFoldDB" id="A0A1Q9LNI7"/>
<feature type="domain" description="PPM-type phosphatase" evidence="3">
    <location>
        <begin position="186"/>
        <end position="399"/>
    </location>
</feature>
<dbReference type="PANTHER" id="PTHR43156:SF2">
    <property type="entry name" value="STAGE II SPORULATION PROTEIN E"/>
    <property type="match status" value="1"/>
</dbReference>
<dbReference type="SUPFAM" id="SSF55781">
    <property type="entry name" value="GAF domain-like"/>
    <property type="match status" value="1"/>
</dbReference>
<dbReference type="GO" id="GO:0016791">
    <property type="term" value="F:phosphatase activity"/>
    <property type="evidence" value="ECO:0007669"/>
    <property type="project" value="TreeGrafter"/>
</dbReference>
<accession>A0A1Q9LNI7</accession>
<evidence type="ECO:0000313" key="5">
    <source>
        <dbReference type="Proteomes" id="UP000186040"/>
    </source>
</evidence>
<evidence type="ECO:0000259" key="3">
    <source>
        <dbReference type="SMART" id="SM00331"/>
    </source>
</evidence>
<keyword evidence="5" id="KW-1185">Reference proteome</keyword>
<evidence type="ECO:0000256" key="1">
    <source>
        <dbReference type="ARBA" id="ARBA00022801"/>
    </source>
</evidence>
<dbReference type="EMBL" id="MKQR01000009">
    <property type="protein sequence ID" value="OLR93616.1"/>
    <property type="molecule type" value="Genomic_DNA"/>
</dbReference>
<dbReference type="InterPro" id="IPR036457">
    <property type="entry name" value="PPM-type-like_dom_sf"/>
</dbReference>
<sequence length="406" mass="42234">MPETTGPRGDVLDAVIELAIDHADLEDYLRAVLTEVAGGLGVDTASVLLRDPGHQALRVRAAVGIEQEVSQGVTVPIGAGFAGRVAERRSPVVLHQVDQTTVVNPLLWRSGLRVLAGVPLVARDELVGVLHVGARTPREFSGAEVDLLASVADRMALVVQAEVSQAQLAAATLLQQSLLPSSFPPVAGFTFDARYVPGTGSAVGGDWYDVFTLPGGRLGLAIGDVAGHGLPSAVVMGRLRSALRAYALEHDDPAEVLTRLARKSSHFEPNAMATVIYGVVDIGTARLALSCAGHLPPVLAVPGEPATLLPVPTDLPIGLGLQADRRRRALVVDLPDQAVLAFCTDGLVERRTEPLDLGLAALTGAVEHGPPAAVCANVMDTLIGAQPHGDDVALLVVGHDRTPATP</sequence>
<dbReference type="Proteomes" id="UP000186040">
    <property type="component" value="Unassembled WGS sequence"/>
</dbReference>
<dbReference type="InterPro" id="IPR052016">
    <property type="entry name" value="Bact_Sigma-Reg"/>
</dbReference>
<reference evidence="4 5" key="1">
    <citation type="submission" date="2016-10" db="EMBL/GenBank/DDBJ databases">
        <title>The Draft Genome Sequence of Actinokineospora bangkokensis 44EHWT reveals the biosynthetic pathway of antifungal compounds Thailandins with unusual extender unit butylmalonyl-CoA.</title>
        <authorList>
            <person name="Greule A."/>
            <person name="Intra B."/>
            <person name="Flemming S."/>
            <person name="Rommel M.G."/>
            <person name="Panbangred W."/>
            <person name="Bechthold A."/>
        </authorList>
    </citation>
    <scope>NUCLEOTIDE SEQUENCE [LARGE SCALE GENOMIC DNA]</scope>
    <source>
        <strain evidence="4 5">44EHW</strain>
    </source>
</reference>
<dbReference type="InterPro" id="IPR029016">
    <property type="entry name" value="GAF-like_dom_sf"/>
</dbReference>
<dbReference type="Pfam" id="PF13185">
    <property type="entry name" value="GAF_2"/>
    <property type="match status" value="1"/>
</dbReference>
<dbReference type="SUPFAM" id="SSF81606">
    <property type="entry name" value="PP2C-like"/>
    <property type="match status" value="1"/>
</dbReference>
<dbReference type="RefSeq" id="WP_075974511.1">
    <property type="nucleotide sequence ID" value="NZ_MKQR01000009.1"/>
</dbReference>
<dbReference type="Gene3D" id="3.30.450.40">
    <property type="match status" value="1"/>
</dbReference>
<evidence type="ECO:0000259" key="2">
    <source>
        <dbReference type="SMART" id="SM00065"/>
    </source>
</evidence>
<dbReference type="SMART" id="SM00331">
    <property type="entry name" value="PP2C_SIG"/>
    <property type="match status" value="1"/>
</dbReference>
<comment type="caution">
    <text evidence="4">The sequence shown here is derived from an EMBL/GenBank/DDBJ whole genome shotgun (WGS) entry which is preliminary data.</text>
</comment>
<proteinExistence type="predicted"/>
<feature type="domain" description="GAF" evidence="2">
    <location>
        <begin position="24"/>
        <end position="169"/>
    </location>
</feature>